<dbReference type="PANTHER" id="PTHR43744">
    <property type="entry name" value="ABC TRANSPORTER PERMEASE PROTEIN MG189-RELATED-RELATED"/>
    <property type="match status" value="1"/>
</dbReference>
<dbReference type="Pfam" id="PF00528">
    <property type="entry name" value="BPD_transp_1"/>
    <property type="match status" value="1"/>
</dbReference>
<evidence type="ECO:0000256" key="1">
    <source>
        <dbReference type="ARBA" id="ARBA00004651"/>
    </source>
</evidence>
<evidence type="ECO:0000313" key="9">
    <source>
        <dbReference type="EMBL" id="RED76409.1"/>
    </source>
</evidence>
<protein>
    <submittedName>
        <fullName evidence="9">Multiple sugar transport system permease protein/raffinose/stachyose/melibiose transport system permease protein</fullName>
    </submittedName>
</protein>
<evidence type="ECO:0000256" key="5">
    <source>
        <dbReference type="ARBA" id="ARBA00022989"/>
    </source>
</evidence>
<dbReference type="RefSeq" id="WP_116061699.1">
    <property type="nucleotide sequence ID" value="NZ_QRDZ01000012.1"/>
</dbReference>
<keyword evidence="6 7" id="KW-0472">Membrane</keyword>
<name>A0A3D9JRG8_9BACL</name>
<dbReference type="Gene3D" id="1.10.3720.10">
    <property type="entry name" value="MetI-like"/>
    <property type="match status" value="1"/>
</dbReference>
<dbReference type="GO" id="GO:0055085">
    <property type="term" value="P:transmembrane transport"/>
    <property type="evidence" value="ECO:0007669"/>
    <property type="project" value="InterPro"/>
</dbReference>
<evidence type="ECO:0000256" key="7">
    <source>
        <dbReference type="RuleBase" id="RU363032"/>
    </source>
</evidence>
<keyword evidence="9" id="KW-0762">Sugar transport</keyword>
<dbReference type="AlphaFoldDB" id="A0A3D9JRG8"/>
<organism evidence="9 10">
    <name type="scientific">Cohnella phaseoli</name>
    <dbReference type="NCBI Taxonomy" id="456490"/>
    <lineage>
        <taxon>Bacteria</taxon>
        <taxon>Bacillati</taxon>
        <taxon>Bacillota</taxon>
        <taxon>Bacilli</taxon>
        <taxon>Bacillales</taxon>
        <taxon>Paenibacillaceae</taxon>
        <taxon>Cohnella</taxon>
    </lineage>
</organism>
<comment type="similarity">
    <text evidence="7">Belongs to the binding-protein-dependent transport system permease family.</text>
</comment>
<evidence type="ECO:0000259" key="8">
    <source>
        <dbReference type="PROSITE" id="PS50928"/>
    </source>
</evidence>
<dbReference type="PROSITE" id="PS50928">
    <property type="entry name" value="ABC_TM1"/>
    <property type="match status" value="1"/>
</dbReference>
<dbReference type="InterPro" id="IPR000515">
    <property type="entry name" value="MetI-like"/>
</dbReference>
<reference evidence="9 10" key="1">
    <citation type="submission" date="2018-07" db="EMBL/GenBank/DDBJ databases">
        <title>Genomic Encyclopedia of Type Strains, Phase III (KMG-III): the genomes of soil and plant-associated and newly described type strains.</title>
        <authorList>
            <person name="Whitman W."/>
        </authorList>
    </citation>
    <scope>NUCLEOTIDE SEQUENCE [LARGE SCALE GENOMIC DNA]</scope>
    <source>
        <strain evidence="9 10">CECT 7287</strain>
    </source>
</reference>
<evidence type="ECO:0000256" key="6">
    <source>
        <dbReference type="ARBA" id="ARBA00023136"/>
    </source>
</evidence>
<feature type="transmembrane region" description="Helical" evidence="7">
    <location>
        <begin position="243"/>
        <end position="265"/>
    </location>
</feature>
<accession>A0A3D9JRG8</accession>
<feature type="transmembrane region" description="Helical" evidence="7">
    <location>
        <begin position="137"/>
        <end position="160"/>
    </location>
</feature>
<keyword evidence="4 7" id="KW-0812">Transmembrane</keyword>
<feature type="domain" description="ABC transmembrane type-1" evidence="8">
    <location>
        <begin position="69"/>
        <end position="260"/>
    </location>
</feature>
<dbReference type="GO" id="GO:0005886">
    <property type="term" value="C:plasma membrane"/>
    <property type="evidence" value="ECO:0007669"/>
    <property type="project" value="UniProtKB-SubCell"/>
</dbReference>
<dbReference type="CDD" id="cd06261">
    <property type="entry name" value="TM_PBP2"/>
    <property type="match status" value="1"/>
</dbReference>
<dbReference type="OrthoDB" id="9771544at2"/>
<sequence length="275" mass="30425">MSSHNRKYVSIILIGLLVLFVLFSFFPVLIMVLTSFKSKMQVSMGVFQLPDVIQWDNYKRAFDTVVPFALNSIIIAVCAVAGVVFVAALAAYSFARFRFPGREILYYLVIALMMVPAVLLLIPMFKLVVGMGMLNTYAVVILPQIASGCIIAVFLLRSFFAGLPEDLFESFRIDGAREGRILRSLVLPLSKPILGTIAVLNFHSSWNDYIWPLVTINDKALKPIVTGIMTFSNEYATEYGPMMAAYVLASVPLMLVIGFAMKYFVDGLTSGAVKA</sequence>
<proteinExistence type="inferred from homology"/>
<evidence type="ECO:0000256" key="4">
    <source>
        <dbReference type="ARBA" id="ARBA00022692"/>
    </source>
</evidence>
<comment type="caution">
    <text evidence="9">The sequence shown here is derived from an EMBL/GenBank/DDBJ whole genome shotgun (WGS) entry which is preliminary data.</text>
</comment>
<keyword evidence="10" id="KW-1185">Reference proteome</keyword>
<dbReference type="EMBL" id="QRDZ01000012">
    <property type="protein sequence ID" value="RED76409.1"/>
    <property type="molecule type" value="Genomic_DNA"/>
</dbReference>
<feature type="transmembrane region" description="Helical" evidence="7">
    <location>
        <begin position="12"/>
        <end position="36"/>
    </location>
</feature>
<dbReference type="SUPFAM" id="SSF161098">
    <property type="entry name" value="MetI-like"/>
    <property type="match status" value="1"/>
</dbReference>
<feature type="transmembrane region" description="Helical" evidence="7">
    <location>
        <begin position="68"/>
        <end position="92"/>
    </location>
</feature>
<feature type="transmembrane region" description="Helical" evidence="7">
    <location>
        <begin position="181"/>
        <end position="202"/>
    </location>
</feature>
<comment type="subcellular location">
    <subcellularLocation>
        <location evidence="1 7">Cell membrane</location>
        <topology evidence="1 7">Multi-pass membrane protein</topology>
    </subcellularLocation>
</comment>
<keyword evidence="3" id="KW-1003">Cell membrane</keyword>
<keyword evidence="2 7" id="KW-0813">Transport</keyword>
<dbReference type="Proteomes" id="UP000256977">
    <property type="component" value="Unassembled WGS sequence"/>
</dbReference>
<evidence type="ECO:0000256" key="2">
    <source>
        <dbReference type="ARBA" id="ARBA00022448"/>
    </source>
</evidence>
<evidence type="ECO:0000256" key="3">
    <source>
        <dbReference type="ARBA" id="ARBA00022475"/>
    </source>
</evidence>
<keyword evidence="5 7" id="KW-1133">Transmembrane helix</keyword>
<evidence type="ECO:0000313" key="10">
    <source>
        <dbReference type="Proteomes" id="UP000256977"/>
    </source>
</evidence>
<gene>
    <name evidence="9" type="ORF">DFP98_112127</name>
</gene>
<dbReference type="PANTHER" id="PTHR43744:SF12">
    <property type="entry name" value="ABC TRANSPORTER PERMEASE PROTEIN MG189-RELATED"/>
    <property type="match status" value="1"/>
</dbReference>
<feature type="transmembrane region" description="Helical" evidence="7">
    <location>
        <begin position="104"/>
        <end position="125"/>
    </location>
</feature>
<dbReference type="InterPro" id="IPR035906">
    <property type="entry name" value="MetI-like_sf"/>
</dbReference>